<name>A0A4Z0PCI4_9BACT</name>
<comment type="caution">
    <text evidence="1">The sequence shown here is derived from an EMBL/GenBank/DDBJ whole genome shotgun (WGS) entry which is preliminary data.</text>
</comment>
<evidence type="ECO:0000313" key="1">
    <source>
        <dbReference type="EMBL" id="TGE09951.1"/>
    </source>
</evidence>
<evidence type="ECO:0000313" key="2">
    <source>
        <dbReference type="Proteomes" id="UP000298337"/>
    </source>
</evidence>
<dbReference type="AlphaFoldDB" id="A0A4Z0PCI4"/>
<reference evidence="1 2" key="1">
    <citation type="submission" date="2019-04" db="EMBL/GenBank/DDBJ databases">
        <authorList>
            <person name="Feng G."/>
            <person name="Zhang J."/>
            <person name="Zhu H."/>
        </authorList>
    </citation>
    <scope>NUCLEOTIDE SEQUENCE [LARGE SCALE GENOMIC DNA]</scope>
    <source>
        <strain evidence="1 2">92R-1</strain>
    </source>
</reference>
<keyword evidence="2" id="KW-1185">Reference proteome</keyword>
<proteinExistence type="predicted"/>
<gene>
    <name evidence="1" type="ORF">EU556_03760</name>
</gene>
<protein>
    <submittedName>
        <fullName evidence="1">Uncharacterized protein</fullName>
    </submittedName>
</protein>
<dbReference type="RefSeq" id="WP_135431146.1">
    <property type="nucleotide sequence ID" value="NZ_SRLA01000001.1"/>
</dbReference>
<dbReference type="Proteomes" id="UP000298337">
    <property type="component" value="Unassembled WGS sequence"/>
</dbReference>
<accession>A0A4Z0PCI4</accession>
<sequence>MSLSAVRLSSSLELNISIQRPPWWPASDTAVYVDDSPAGLKEEAELTAARQSIQQINESLLALFTHLFEHHQPLPSLGEVFLVNGSLLRVTNKIFMLLGSKPHGSLLQYMLSCDDEDLVKDFHEEV</sequence>
<dbReference type="EMBL" id="SRLA01000001">
    <property type="protein sequence ID" value="TGE09951.1"/>
    <property type="molecule type" value="Genomic_DNA"/>
</dbReference>
<organism evidence="1 2">
    <name type="scientific">Hymenobacter fodinae</name>
    <dbReference type="NCBI Taxonomy" id="2510796"/>
    <lineage>
        <taxon>Bacteria</taxon>
        <taxon>Pseudomonadati</taxon>
        <taxon>Bacteroidota</taxon>
        <taxon>Cytophagia</taxon>
        <taxon>Cytophagales</taxon>
        <taxon>Hymenobacteraceae</taxon>
        <taxon>Hymenobacter</taxon>
    </lineage>
</organism>